<dbReference type="EMBL" id="DAAPLT010000007">
    <property type="protein sequence ID" value="HAD6716232.1"/>
    <property type="molecule type" value="Genomic_DNA"/>
</dbReference>
<evidence type="ECO:0000256" key="1">
    <source>
        <dbReference type="SAM" id="MobiDB-lite"/>
    </source>
</evidence>
<name>A0A718RP28_SALTS</name>
<comment type="caution">
    <text evidence="2">The sequence shown here is derived from an EMBL/GenBank/DDBJ whole genome shotgun (WGS) entry which is preliminary data.</text>
</comment>
<organism evidence="2">
    <name type="scientific">Salmonella typhimurium (strain SL1344)</name>
    <dbReference type="NCBI Taxonomy" id="216597"/>
    <lineage>
        <taxon>Bacteria</taxon>
        <taxon>Pseudomonadati</taxon>
        <taxon>Pseudomonadota</taxon>
        <taxon>Gammaproteobacteria</taxon>
        <taxon>Enterobacterales</taxon>
        <taxon>Enterobacteriaceae</taxon>
        <taxon>Salmonella</taxon>
    </lineage>
</organism>
<gene>
    <name evidence="2" type="ORF">G1X19_11335</name>
</gene>
<dbReference type="AlphaFoldDB" id="A0A718RP28"/>
<proteinExistence type="predicted"/>
<reference evidence="2" key="1">
    <citation type="journal article" date="2018" name="Genome Biol.">
        <title>SKESA: strategic k-mer extension for scrupulous assemblies.</title>
        <authorList>
            <person name="Souvorov A."/>
            <person name="Agarwala R."/>
            <person name="Lipman D.J."/>
        </authorList>
    </citation>
    <scope>NUCLEOTIDE SEQUENCE</scope>
    <source>
        <strain evidence="2">SL1344</strain>
    </source>
</reference>
<dbReference type="Pfam" id="PF08900">
    <property type="entry name" value="AcaB"/>
    <property type="match status" value="1"/>
</dbReference>
<dbReference type="NCBIfam" id="TIGR03761">
    <property type="entry name" value="ICE_PFL4669"/>
    <property type="match status" value="1"/>
</dbReference>
<accession>A0A718RP28</accession>
<protein>
    <submittedName>
        <fullName evidence="2">TIGR03761 family integrating conjugative element protein</fullName>
    </submittedName>
</protein>
<sequence length="299" mass="33873">MKENTEKGTSDEIEKKSELRSGALRSSLAVELHTRYAILLWEGQHTEKKEKDGRKVSHRRIMGMPYFLHLVNRINEDSLKDDPFADEKMYLLEQEFNRGTGRLERLVTELDNILKNIPARISLSEALSVSPVNISVFSRTPVGYRCVWLLVGFDQLALKAFQASHYGLISHAQRDDYLRRGAQSIHRIYGMVLGYRSSGITRHDVALWSDETLSNAQYQDVIKLMAEIDEAVLLGKSRSSYSPPVNKESVGYILAVRAANAERAERERELLSQTPALEQPTGLPESSDPAITRTDDLTR</sequence>
<evidence type="ECO:0000313" key="2">
    <source>
        <dbReference type="EMBL" id="HAD6716232.1"/>
    </source>
</evidence>
<feature type="region of interest" description="Disordered" evidence="1">
    <location>
        <begin position="264"/>
        <end position="299"/>
    </location>
</feature>
<dbReference type="InterPro" id="IPR014996">
    <property type="entry name" value="AcaB"/>
</dbReference>
<reference evidence="2" key="2">
    <citation type="submission" date="2019-01" db="EMBL/GenBank/DDBJ databases">
        <authorList>
            <consortium name="NCBI Pathogen Detection Project"/>
        </authorList>
    </citation>
    <scope>NUCLEOTIDE SEQUENCE</scope>
    <source>
        <strain evidence="2">SL1344</strain>
    </source>
</reference>